<name>A0AA35CN22_9FIRM</name>
<sequence length="109" mass="11932">MSPRRLNARPEEVPLYTRAQRLEGAAMFIDLACEELERGGEHILMNSAYGLRNEVLAWRFRLLDEAKARGEVRQCDACGGSGKAPDGWACKACAGVGLVSRDGLRLPGE</sequence>
<gene>
    <name evidence="1" type="ORF">caldi_34140</name>
</gene>
<organism evidence="1 2">
    <name type="scientific">Caldinitratiruptor microaerophilus</name>
    <dbReference type="NCBI Taxonomy" id="671077"/>
    <lineage>
        <taxon>Bacteria</taxon>
        <taxon>Bacillati</taxon>
        <taxon>Bacillota</taxon>
        <taxon>Clostridia</taxon>
        <taxon>Eubacteriales</taxon>
        <taxon>Symbiobacteriaceae</taxon>
        <taxon>Caldinitratiruptor</taxon>
    </lineage>
</organism>
<evidence type="ECO:0000313" key="2">
    <source>
        <dbReference type="Proteomes" id="UP001163687"/>
    </source>
</evidence>
<dbReference type="EMBL" id="AP025628">
    <property type="protein sequence ID" value="BDG62324.1"/>
    <property type="molecule type" value="Genomic_DNA"/>
</dbReference>
<dbReference type="KEGG" id="cmic:caldi_34140"/>
<dbReference type="AlphaFoldDB" id="A0AA35CN22"/>
<dbReference type="RefSeq" id="WP_264842913.1">
    <property type="nucleotide sequence ID" value="NZ_AP025628.1"/>
</dbReference>
<keyword evidence="2" id="KW-1185">Reference proteome</keyword>
<proteinExistence type="predicted"/>
<reference evidence="1" key="1">
    <citation type="submission" date="2022-03" db="EMBL/GenBank/DDBJ databases">
        <title>Complete genome sequence of Caldinitratiruptor microaerophilus.</title>
        <authorList>
            <person name="Mukaiyama R."/>
            <person name="Nishiyama T."/>
            <person name="Ueda K."/>
        </authorList>
    </citation>
    <scope>NUCLEOTIDE SEQUENCE</scope>
    <source>
        <strain evidence="1">JCM 16183</strain>
    </source>
</reference>
<accession>A0AA35CN22</accession>
<protein>
    <submittedName>
        <fullName evidence="1">Uncharacterized protein</fullName>
    </submittedName>
</protein>
<evidence type="ECO:0000313" key="1">
    <source>
        <dbReference type="EMBL" id="BDG62324.1"/>
    </source>
</evidence>
<dbReference type="Proteomes" id="UP001163687">
    <property type="component" value="Chromosome"/>
</dbReference>